<keyword evidence="1 4" id="KW-0805">Transcription regulation</keyword>
<dbReference type="Proteomes" id="UP000823749">
    <property type="component" value="Chromosome 1"/>
</dbReference>
<feature type="domain" description="PPC" evidence="5">
    <location>
        <begin position="201"/>
        <end position="261"/>
    </location>
</feature>
<evidence type="ECO:0000313" key="7">
    <source>
        <dbReference type="Proteomes" id="UP000823749"/>
    </source>
</evidence>
<comment type="caution">
    <text evidence="6">The sequence shown here is derived from an EMBL/GenBank/DDBJ whole genome shotgun (WGS) entry which is preliminary data.</text>
</comment>
<evidence type="ECO:0000256" key="3">
    <source>
        <dbReference type="ARBA" id="ARBA00023163"/>
    </source>
</evidence>
<dbReference type="PANTHER" id="PTHR31500">
    <property type="entry name" value="AT-HOOK MOTIF NUCLEAR-LOCALIZED PROTEIN 9"/>
    <property type="match status" value="1"/>
</dbReference>
<dbReference type="InterPro" id="IPR005175">
    <property type="entry name" value="PPC_dom"/>
</dbReference>
<evidence type="ECO:0000313" key="6">
    <source>
        <dbReference type="EMBL" id="KAG5564173.1"/>
    </source>
</evidence>
<organism evidence="6 7">
    <name type="scientific">Rhododendron griersonianum</name>
    <dbReference type="NCBI Taxonomy" id="479676"/>
    <lineage>
        <taxon>Eukaryota</taxon>
        <taxon>Viridiplantae</taxon>
        <taxon>Streptophyta</taxon>
        <taxon>Embryophyta</taxon>
        <taxon>Tracheophyta</taxon>
        <taxon>Spermatophyta</taxon>
        <taxon>Magnoliopsida</taxon>
        <taxon>eudicotyledons</taxon>
        <taxon>Gunneridae</taxon>
        <taxon>Pentapetalae</taxon>
        <taxon>asterids</taxon>
        <taxon>Ericales</taxon>
        <taxon>Ericaceae</taxon>
        <taxon>Ericoideae</taxon>
        <taxon>Rhodoreae</taxon>
        <taxon>Rhododendron</taxon>
    </lineage>
</organism>
<comment type="subcellular location">
    <subcellularLocation>
        <location evidence="4">Nucleus</location>
    </subcellularLocation>
</comment>
<dbReference type="PROSITE" id="PS51742">
    <property type="entry name" value="PPC"/>
    <property type="match status" value="1"/>
</dbReference>
<proteinExistence type="predicted"/>
<dbReference type="EMBL" id="JACTNZ010000001">
    <property type="protein sequence ID" value="KAG5564173.1"/>
    <property type="molecule type" value="Genomic_DNA"/>
</dbReference>
<dbReference type="GO" id="GO:0003680">
    <property type="term" value="F:minor groove of adenine-thymine-rich DNA binding"/>
    <property type="evidence" value="ECO:0007669"/>
    <property type="project" value="UniProtKB-UniRule"/>
</dbReference>
<keyword evidence="7" id="KW-1185">Reference proteome</keyword>
<dbReference type="GO" id="GO:0005634">
    <property type="term" value="C:nucleus"/>
    <property type="evidence" value="ECO:0007669"/>
    <property type="project" value="UniProtKB-SubCell"/>
</dbReference>
<dbReference type="AlphaFoldDB" id="A0AAV6LGD6"/>
<keyword evidence="2 4" id="KW-0238">DNA-binding</keyword>
<protein>
    <recommendedName>
        <fullName evidence="4">AT-hook motif nuclear-localized protein</fullName>
    </recommendedName>
</protein>
<name>A0AAV6LGD6_9ERIC</name>
<evidence type="ECO:0000259" key="5">
    <source>
        <dbReference type="PROSITE" id="PS51742"/>
    </source>
</evidence>
<dbReference type="PANTHER" id="PTHR31500:SF56">
    <property type="entry name" value="AT-HOOK MOTIF NUCLEAR-LOCALIZED PROTEIN"/>
    <property type="match status" value="1"/>
</dbReference>
<accession>A0AAV6LGD6</accession>
<dbReference type="InterPro" id="IPR039605">
    <property type="entry name" value="AHL"/>
</dbReference>
<gene>
    <name evidence="6" type="ORF">RHGRI_000384</name>
</gene>
<keyword evidence="3 4" id="KW-0804">Transcription</keyword>
<reference evidence="6" key="1">
    <citation type="submission" date="2020-08" db="EMBL/GenBank/DDBJ databases">
        <title>Plant Genome Project.</title>
        <authorList>
            <person name="Zhang R.-G."/>
        </authorList>
    </citation>
    <scope>NUCLEOTIDE SEQUENCE</scope>
    <source>
        <strain evidence="6">WSP0</strain>
        <tissue evidence="6">Leaf</tissue>
    </source>
</reference>
<comment type="function">
    <text evidence="4">Transcription factor that specifically binds AT-rich DNA sequences related to the nuclear matrix attachment regions (MARs).</text>
</comment>
<evidence type="ECO:0000256" key="2">
    <source>
        <dbReference type="ARBA" id="ARBA00023125"/>
    </source>
</evidence>
<sequence>MDSTNASAPLLQVEGETQLPHTLVETTIVKVEVTDTGMNENSVIGGGESGDVDSEVTLEWLLFQSPHFSERTSRVAPNGSSKRRRVSTNQTVSTVIFTITWRFLAVLWLQSSCREYLSPNGSELVLSSCGEENGAKEHLELGQCIDEANMHDDNSLDRRNGRMRFSDFHGFLWLLPSAVFSFPQGCNLRSREGQLAVDTAGGNFTTHVLNILVGEDIFGKILSIVQTSPRAVCLLTVVGAVAIVDMCPAGYFGSSVLRHEA</sequence>
<evidence type="ECO:0000256" key="4">
    <source>
        <dbReference type="RuleBase" id="RU367031"/>
    </source>
</evidence>
<keyword evidence="4" id="KW-0539">Nucleus</keyword>
<comment type="domain">
    <text evidence="4">The PPC domain mediates interactions between AHL proteins.</text>
</comment>
<evidence type="ECO:0000256" key="1">
    <source>
        <dbReference type="ARBA" id="ARBA00023015"/>
    </source>
</evidence>